<dbReference type="Proteomes" id="UP001163798">
    <property type="component" value="Unassembled WGS sequence"/>
</dbReference>
<organism evidence="2 3">
    <name type="scientific">Lentinula aff. detonsa</name>
    <dbReference type="NCBI Taxonomy" id="2804958"/>
    <lineage>
        <taxon>Eukaryota</taxon>
        <taxon>Fungi</taxon>
        <taxon>Dikarya</taxon>
        <taxon>Basidiomycota</taxon>
        <taxon>Agaricomycotina</taxon>
        <taxon>Agaricomycetes</taxon>
        <taxon>Agaricomycetidae</taxon>
        <taxon>Agaricales</taxon>
        <taxon>Marasmiineae</taxon>
        <taxon>Omphalotaceae</taxon>
        <taxon>Lentinula</taxon>
    </lineage>
</organism>
<dbReference type="EMBL" id="MU793771">
    <property type="protein sequence ID" value="KAJ3780363.1"/>
    <property type="molecule type" value="Genomic_DNA"/>
</dbReference>
<evidence type="ECO:0000256" key="1">
    <source>
        <dbReference type="SAM" id="MobiDB-lite"/>
    </source>
</evidence>
<dbReference type="AlphaFoldDB" id="A0AA38NIU3"/>
<comment type="caution">
    <text evidence="2">The sequence shown here is derived from an EMBL/GenBank/DDBJ whole genome shotgun (WGS) entry which is preliminary data.</text>
</comment>
<name>A0AA38NIU3_9AGAR</name>
<accession>A0AA38NIU3</accession>
<keyword evidence="3" id="KW-1185">Reference proteome</keyword>
<gene>
    <name evidence="2" type="ORF">GGU10DRAFT_380739</name>
</gene>
<proteinExistence type="predicted"/>
<evidence type="ECO:0000313" key="3">
    <source>
        <dbReference type="Proteomes" id="UP001163798"/>
    </source>
</evidence>
<evidence type="ECO:0000313" key="2">
    <source>
        <dbReference type="EMBL" id="KAJ3780363.1"/>
    </source>
</evidence>
<protein>
    <submittedName>
        <fullName evidence="2">Uncharacterized protein</fullName>
    </submittedName>
</protein>
<sequence length="189" mass="21074">MEPALLELDNTPGVAKIMNTFVMLEELGLAPEFEHGVADELEPNENTRESTLDSFMLFMLKAQKDAAKREQGFKKRARGPYSKNAPCTKKEHEAKRKKFVAEGGKLLTGWFQVTKPAATEPAAPASESPPTMPQPPENIDWERLADPIEARICLNLLFSELQTLNNLAETPTKSDVALNALHYKDWPAL</sequence>
<reference evidence="2" key="1">
    <citation type="submission" date="2022-08" db="EMBL/GenBank/DDBJ databases">
        <authorList>
            <consortium name="DOE Joint Genome Institute"/>
            <person name="Min B."/>
            <person name="Riley R."/>
            <person name="Sierra-Patev S."/>
            <person name="Naranjo-Ortiz M."/>
            <person name="Looney B."/>
            <person name="Konkel Z."/>
            <person name="Slot J.C."/>
            <person name="Sakamoto Y."/>
            <person name="Steenwyk J.L."/>
            <person name="Rokas A."/>
            <person name="Carro J."/>
            <person name="Camarero S."/>
            <person name="Ferreira P."/>
            <person name="Molpeceres G."/>
            <person name="Ruiz-Duenas F.J."/>
            <person name="Serrano A."/>
            <person name="Henrissat B."/>
            <person name="Drula E."/>
            <person name="Hughes K.W."/>
            <person name="Mata J.L."/>
            <person name="Ishikawa N.K."/>
            <person name="Vargas-Isla R."/>
            <person name="Ushijima S."/>
            <person name="Smith C.A."/>
            <person name="Ahrendt S."/>
            <person name="Andreopoulos W."/>
            <person name="He G."/>
            <person name="Labutti K."/>
            <person name="Lipzen A."/>
            <person name="Ng V."/>
            <person name="Sandor L."/>
            <person name="Barry K."/>
            <person name="Martinez A.T."/>
            <person name="Xiao Y."/>
            <person name="Gibbons J.G."/>
            <person name="Terashima K."/>
            <person name="Hibbett D.S."/>
            <person name="Grigoriev I.V."/>
        </authorList>
    </citation>
    <scope>NUCLEOTIDE SEQUENCE</scope>
    <source>
        <strain evidence="2">TFB10291</strain>
    </source>
</reference>
<feature type="region of interest" description="Disordered" evidence="1">
    <location>
        <begin position="71"/>
        <end position="94"/>
    </location>
</feature>